<protein>
    <submittedName>
        <fullName evidence="1">Uncharacterized protein</fullName>
    </submittedName>
</protein>
<comment type="caution">
    <text evidence="1">The sequence shown here is derived from an EMBL/GenBank/DDBJ whole genome shotgun (WGS) entry which is preliminary data.</text>
</comment>
<proteinExistence type="predicted"/>
<dbReference type="Proteomes" id="UP000612899">
    <property type="component" value="Unassembled WGS sequence"/>
</dbReference>
<dbReference type="RefSeq" id="WP_203906734.1">
    <property type="nucleotide sequence ID" value="NZ_BONY01000004.1"/>
</dbReference>
<reference evidence="1" key="1">
    <citation type="submission" date="2021-01" db="EMBL/GenBank/DDBJ databases">
        <title>Whole genome shotgun sequence of Rhizocola hellebori NBRC 109834.</title>
        <authorList>
            <person name="Komaki H."/>
            <person name="Tamura T."/>
        </authorList>
    </citation>
    <scope>NUCLEOTIDE SEQUENCE</scope>
    <source>
        <strain evidence="1">NBRC 109834</strain>
    </source>
</reference>
<dbReference type="EMBL" id="BONY01000004">
    <property type="protein sequence ID" value="GIH02796.1"/>
    <property type="molecule type" value="Genomic_DNA"/>
</dbReference>
<sequence length="57" mass="6163">MDTGARTFDAYPNESLALNDWGYTGRTNVTDLSLSRFPTAGSITTTLDIDHLSVILG</sequence>
<evidence type="ECO:0000313" key="2">
    <source>
        <dbReference type="Proteomes" id="UP000612899"/>
    </source>
</evidence>
<accession>A0A8J3Q3N2</accession>
<keyword evidence="2" id="KW-1185">Reference proteome</keyword>
<gene>
    <name evidence="1" type="ORF">Rhe02_08630</name>
</gene>
<dbReference type="AlphaFoldDB" id="A0A8J3Q3N2"/>
<evidence type="ECO:0000313" key="1">
    <source>
        <dbReference type="EMBL" id="GIH02796.1"/>
    </source>
</evidence>
<organism evidence="1 2">
    <name type="scientific">Rhizocola hellebori</name>
    <dbReference type="NCBI Taxonomy" id="1392758"/>
    <lineage>
        <taxon>Bacteria</taxon>
        <taxon>Bacillati</taxon>
        <taxon>Actinomycetota</taxon>
        <taxon>Actinomycetes</taxon>
        <taxon>Micromonosporales</taxon>
        <taxon>Micromonosporaceae</taxon>
        <taxon>Rhizocola</taxon>
    </lineage>
</organism>
<name>A0A8J3Q3N2_9ACTN</name>